<accession>A0ABD3QCB2</accession>
<dbReference type="AlphaFoldDB" id="A0ABD3QCB2"/>
<keyword evidence="3" id="KW-1185">Reference proteome</keyword>
<name>A0ABD3QCB2_9STRA</name>
<evidence type="ECO:0000313" key="2">
    <source>
        <dbReference type="EMBL" id="KAL3797800.1"/>
    </source>
</evidence>
<dbReference type="Proteomes" id="UP001530400">
    <property type="component" value="Unassembled WGS sequence"/>
</dbReference>
<reference evidence="2 3" key="1">
    <citation type="submission" date="2024-10" db="EMBL/GenBank/DDBJ databases">
        <title>Updated reference genomes for cyclostephanoid diatoms.</title>
        <authorList>
            <person name="Roberts W.R."/>
            <person name="Alverson A.J."/>
        </authorList>
    </citation>
    <scope>NUCLEOTIDE SEQUENCE [LARGE SCALE GENOMIC DNA]</scope>
    <source>
        <strain evidence="2 3">AJA010-31</strain>
    </source>
</reference>
<comment type="caution">
    <text evidence="2">The sequence shown here is derived from an EMBL/GenBank/DDBJ whole genome shotgun (WGS) entry which is preliminary data.</text>
</comment>
<evidence type="ECO:0000313" key="3">
    <source>
        <dbReference type="Proteomes" id="UP001530400"/>
    </source>
</evidence>
<keyword evidence="1" id="KW-0732">Signal</keyword>
<feature type="chain" id="PRO_5044827612" evidence="1">
    <location>
        <begin position="19"/>
        <end position="173"/>
    </location>
</feature>
<proteinExistence type="predicted"/>
<sequence>MTILLLLVAAAAAAHSEAFVPVHSRARSSIYMTSLSSSENQSKDTISSQPLDQTAASDFTIQVCTSTNCAKRLKQLGLDQYHILGEIYARAQARNVQNCMIIEDGTCQGGKNCKLGPCVAILHDDFDGNVALEGMSGNEFKERVIVTPDDVDRVWNCVENAVKLMADEASSSS</sequence>
<gene>
    <name evidence="2" type="ORF">ACHAWO_000417</name>
</gene>
<organism evidence="2 3">
    <name type="scientific">Cyclotella atomus</name>
    <dbReference type="NCBI Taxonomy" id="382360"/>
    <lineage>
        <taxon>Eukaryota</taxon>
        <taxon>Sar</taxon>
        <taxon>Stramenopiles</taxon>
        <taxon>Ochrophyta</taxon>
        <taxon>Bacillariophyta</taxon>
        <taxon>Coscinodiscophyceae</taxon>
        <taxon>Thalassiosirophycidae</taxon>
        <taxon>Stephanodiscales</taxon>
        <taxon>Stephanodiscaceae</taxon>
        <taxon>Cyclotella</taxon>
    </lineage>
</organism>
<evidence type="ECO:0000256" key="1">
    <source>
        <dbReference type="SAM" id="SignalP"/>
    </source>
</evidence>
<dbReference type="EMBL" id="JALLPJ020000240">
    <property type="protein sequence ID" value="KAL3797800.1"/>
    <property type="molecule type" value="Genomic_DNA"/>
</dbReference>
<feature type="signal peptide" evidence="1">
    <location>
        <begin position="1"/>
        <end position="18"/>
    </location>
</feature>
<protein>
    <submittedName>
        <fullName evidence="2">Uncharacterized protein</fullName>
    </submittedName>
</protein>